<evidence type="ECO:0000313" key="1">
    <source>
        <dbReference type="EMBL" id="JAS11214.1"/>
    </source>
</evidence>
<dbReference type="AlphaFoldDB" id="A0A1B6CCL5"/>
<organism evidence="1">
    <name type="scientific">Clastoptera arizonana</name>
    <name type="common">Arizona spittle bug</name>
    <dbReference type="NCBI Taxonomy" id="38151"/>
    <lineage>
        <taxon>Eukaryota</taxon>
        <taxon>Metazoa</taxon>
        <taxon>Ecdysozoa</taxon>
        <taxon>Arthropoda</taxon>
        <taxon>Hexapoda</taxon>
        <taxon>Insecta</taxon>
        <taxon>Pterygota</taxon>
        <taxon>Neoptera</taxon>
        <taxon>Paraneoptera</taxon>
        <taxon>Hemiptera</taxon>
        <taxon>Auchenorrhyncha</taxon>
        <taxon>Cercopoidea</taxon>
        <taxon>Clastopteridae</taxon>
        <taxon>Clastoptera</taxon>
    </lineage>
</organism>
<gene>
    <name evidence="1" type="ORF">g.43315</name>
</gene>
<sequence length="191" mass="22406">MENLQPVEQVGWKNNDPNSVIISVKNSPSEGVVNGEYEKMNKFQEKVSELGKRIDYVEDQLKKKHIIIKGLVENDHNRDFYGLVQEVLWLFNEGMGISCNIGDIDFIRRIGKKIRGKIRPILIGFTSYILKMIIMKEKNKLKGKQIYLHHHFTSKVIRKRNALLPRMWEARKNGHYAVLQHDKLIIRNSRK</sequence>
<name>A0A1B6CCL5_9HEMI</name>
<reference evidence="1" key="1">
    <citation type="submission" date="2015-12" db="EMBL/GenBank/DDBJ databases">
        <title>De novo transcriptome assembly of four potential Pierce s Disease insect vectors from Arizona vineyards.</title>
        <authorList>
            <person name="Tassone E.E."/>
        </authorList>
    </citation>
    <scope>NUCLEOTIDE SEQUENCE</scope>
</reference>
<dbReference type="EMBL" id="GEDC01026084">
    <property type="protein sequence ID" value="JAS11214.1"/>
    <property type="molecule type" value="Transcribed_RNA"/>
</dbReference>
<protein>
    <submittedName>
        <fullName evidence="1">Uncharacterized protein</fullName>
    </submittedName>
</protein>
<proteinExistence type="predicted"/>
<accession>A0A1B6CCL5</accession>